<evidence type="ECO:0008006" key="3">
    <source>
        <dbReference type="Google" id="ProtNLM"/>
    </source>
</evidence>
<sequence>MPSISRALHDFLAGADLTVEDALTRHVTDDYRQSTDGQWIDRAQFAAQLTQLRGFVQSVDIEVKSELTQGSSYAERHVITVTGRDGSTGRQEVYLFGELASDGRFAWLEELTRSLPAA</sequence>
<keyword evidence="2" id="KW-1185">Reference proteome</keyword>
<dbReference type="InterPro" id="IPR032710">
    <property type="entry name" value="NTF2-like_dom_sf"/>
</dbReference>
<proteinExistence type="predicted"/>
<dbReference type="Proteomes" id="UP001501079">
    <property type="component" value="Unassembled WGS sequence"/>
</dbReference>
<organism evidence="1 2">
    <name type="scientific">Gryllotalpicola koreensis</name>
    <dbReference type="NCBI Taxonomy" id="993086"/>
    <lineage>
        <taxon>Bacteria</taxon>
        <taxon>Bacillati</taxon>
        <taxon>Actinomycetota</taxon>
        <taxon>Actinomycetes</taxon>
        <taxon>Micrococcales</taxon>
        <taxon>Microbacteriaceae</taxon>
        <taxon>Gryllotalpicola</taxon>
    </lineage>
</organism>
<comment type="caution">
    <text evidence="1">The sequence shown here is derived from an EMBL/GenBank/DDBJ whole genome shotgun (WGS) entry which is preliminary data.</text>
</comment>
<dbReference type="SUPFAM" id="SSF54427">
    <property type="entry name" value="NTF2-like"/>
    <property type="match status" value="1"/>
</dbReference>
<dbReference type="RefSeq" id="WP_344751194.1">
    <property type="nucleotide sequence ID" value="NZ_BAABBW010000001.1"/>
</dbReference>
<accession>A0ABP7ZP96</accession>
<name>A0ABP7ZP96_9MICO</name>
<reference evidence="2" key="1">
    <citation type="journal article" date="2019" name="Int. J. Syst. Evol. Microbiol.">
        <title>The Global Catalogue of Microorganisms (GCM) 10K type strain sequencing project: providing services to taxonomists for standard genome sequencing and annotation.</title>
        <authorList>
            <consortium name="The Broad Institute Genomics Platform"/>
            <consortium name="The Broad Institute Genome Sequencing Center for Infectious Disease"/>
            <person name="Wu L."/>
            <person name="Ma J."/>
        </authorList>
    </citation>
    <scope>NUCLEOTIDE SEQUENCE [LARGE SCALE GENOMIC DNA]</scope>
    <source>
        <strain evidence="2">JCM 17591</strain>
    </source>
</reference>
<evidence type="ECO:0000313" key="2">
    <source>
        <dbReference type="Proteomes" id="UP001501079"/>
    </source>
</evidence>
<dbReference type="EMBL" id="BAABBW010000001">
    <property type="protein sequence ID" value="GAA4167146.1"/>
    <property type="molecule type" value="Genomic_DNA"/>
</dbReference>
<protein>
    <recommendedName>
        <fullName evidence="3">Nuclear transport factor 2 family protein</fullName>
    </recommendedName>
</protein>
<evidence type="ECO:0000313" key="1">
    <source>
        <dbReference type="EMBL" id="GAA4167146.1"/>
    </source>
</evidence>
<gene>
    <name evidence="1" type="ORF">GCM10022287_00220</name>
</gene>